<dbReference type="InterPro" id="IPR000504">
    <property type="entry name" value="RRM_dom"/>
</dbReference>
<evidence type="ECO:0000259" key="3">
    <source>
        <dbReference type="PROSITE" id="PS50102"/>
    </source>
</evidence>
<organism evidence="4 5">
    <name type="scientific">Drosophila lebanonensis</name>
    <name type="common">Fruit fly</name>
    <name type="synonym">Scaptodrosophila lebanonensis</name>
    <dbReference type="NCBI Taxonomy" id="7225"/>
    <lineage>
        <taxon>Eukaryota</taxon>
        <taxon>Metazoa</taxon>
        <taxon>Ecdysozoa</taxon>
        <taxon>Arthropoda</taxon>
        <taxon>Hexapoda</taxon>
        <taxon>Insecta</taxon>
        <taxon>Pterygota</taxon>
        <taxon>Neoptera</taxon>
        <taxon>Endopterygota</taxon>
        <taxon>Diptera</taxon>
        <taxon>Brachycera</taxon>
        <taxon>Muscomorpha</taxon>
        <taxon>Ephydroidea</taxon>
        <taxon>Drosophilidae</taxon>
        <taxon>Scaptodrosophila</taxon>
    </lineage>
</organism>
<dbReference type="SUPFAM" id="SSF54928">
    <property type="entry name" value="RNA-binding domain, RBD"/>
    <property type="match status" value="1"/>
</dbReference>
<dbReference type="SMART" id="SM00360">
    <property type="entry name" value="RRM"/>
    <property type="match status" value="1"/>
</dbReference>
<keyword evidence="1 2" id="KW-0694">RNA-binding</keyword>
<sequence>MDAREDEGYNPSLWEDEHISANNSDSIVPRHISKALAHPQYDEYSVFVGNLGYHATISELNQIFGYCGPVLRVTIIADRFKMPKGYAYIRFKYPSSVPQAIQLTGTSIGGRRIRVSEKRINVPGLSRLRRGLYYKERNGDNDTYSSGYDEDGGYHG</sequence>
<dbReference type="InterPro" id="IPR035979">
    <property type="entry name" value="RBD_domain_sf"/>
</dbReference>
<evidence type="ECO:0000313" key="5">
    <source>
        <dbReference type="RefSeq" id="XP_030372192.1"/>
    </source>
</evidence>
<keyword evidence="4" id="KW-1185">Reference proteome</keyword>
<feature type="domain" description="RRM" evidence="3">
    <location>
        <begin position="44"/>
        <end position="120"/>
    </location>
</feature>
<dbReference type="GeneID" id="115622402"/>
<name>A0A6J2TB61_DROLE</name>
<protein>
    <submittedName>
        <fullName evidence="5">Polyadenylate-binding protein 2-like</fullName>
    </submittedName>
</protein>
<dbReference type="AlphaFoldDB" id="A0A6J2TB61"/>
<dbReference type="InterPro" id="IPR012677">
    <property type="entry name" value="Nucleotide-bd_a/b_plait_sf"/>
</dbReference>
<proteinExistence type="predicted"/>
<dbReference type="Proteomes" id="UP000504634">
    <property type="component" value="Unplaced"/>
</dbReference>
<dbReference type="PANTHER" id="PTHR23236:SF12">
    <property type="entry name" value="EUKARYOTIC INITIATION FACTOR 4B-RELATED"/>
    <property type="match status" value="1"/>
</dbReference>
<evidence type="ECO:0000256" key="2">
    <source>
        <dbReference type="PROSITE-ProRule" id="PRU00176"/>
    </source>
</evidence>
<reference evidence="5" key="1">
    <citation type="submission" date="2025-08" db="UniProtKB">
        <authorList>
            <consortium name="RefSeq"/>
        </authorList>
    </citation>
    <scope>IDENTIFICATION</scope>
    <source>
        <strain evidence="5">11010-0011.00</strain>
        <tissue evidence="5">Whole body</tissue>
    </source>
</reference>
<dbReference type="PROSITE" id="PS50102">
    <property type="entry name" value="RRM"/>
    <property type="match status" value="1"/>
</dbReference>
<dbReference type="GO" id="GO:0008143">
    <property type="term" value="F:poly(A) binding"/>
    <property type="evidence" value="ECO:0007669"/>
    <property type="project" value="TreeGrafter"/>
</dbReference>
<evidence type="ECO:0000313" key="4">
    <source>
        <dbReference type="Proteomes" id="UP000504634"/>
    </source>
</evidence>
<dbReference type="OrthoDB" id="442677at2759"/>
<dbReference type="Gene3D" id="3.30.70.330">
    <property type="match status" value="1"/>
</dbReference>
<dbReference type="Pfam" id="PF00076">
    <property type="entry name" value="RRM_1"/>
    <property type="match status" value="1"/>
</dbReference>
<accession>A0A6J2TB61</accession>
<dbReference type="RefSeq" id="XP_030372192.1">
    <property type="nucleotide sequence ID" value="XM_030516332.1"/>
</dbReference>
<dbReference type="PANTHER" id="PTHR23236">
    <property type="entry name" value="EUKARYOTIC TRANSLATION INITIATION FACTOR 4B/4H"/>
    <property type="match status" value="1"/>
</dbReference>
<evidence type="ECO:0000256" key="1">
    <source>
        <dbReference type="ARBA" id="ARBA00022884"/>
    </source>
</evidence>
<gene>
    <name evidence="5" type="primary">LOC115622402</name>
</gene>